<dbReference type="InterPro" id="IPR002559">
    <property type="entry name" value="Transposase_11"/>
</dbReference>
<dbReference type="OrthoDB" id="2492750at2"/>
<keyword evidence="1" id="KW-1133">Transmembrane helix</keyword>
<evidence type="ECO:0000313" key="6">
    <source>
        <dbReference type="Proteomes" id="UP000000467"/>
    </source>
</evidence>
<evidence type="ECO:0000259" key="3">
    <source>
        <dbReference type="Pfam" id="PF14104"/>
    </source>
</evidence>
<accession>K4LI75</accession>
<feature type="domain" description="DUF4277" evidence="3">
    <location>
        <begin position="16"/>
        <end position="115"/>
    </location>
</feature>
<dbReference type="eggNOG" id="COG5421">
    <property type="taxonomic scope" value="Bacteria"/>
</dbReference>
<keyword evidence="1" id="KW-0472">Membrane</keyword>
<dbReference type="InterPro" id="IPR047654">
    <property type="entry name" value="IS1634_transpos"/>
</dbReference>
<dbReference type="GO" id="GO:0006313">
    <property type="term" value="P:DNA transposition"/>
    <property type="evidence" value="ECO:0007669"/>
    <property type="project" value="InterPro"/>
</dbReference>
<dbReference type="KEGG" id="tpz:Tph_c25320"/>
<dbReference type="NCBIfam" id="NF033559">
    <property type="entry name" value="transpos_IS1634"/>
    <property type="match status" value="1"/>
</dbReference>
<evidence type="ECO:0000259" key="2">
    <source>
        <dbReference type="Pfam" id="PF01609"/>
    </source>
</evidence>
<keyword evidence="1" id="KW-0812">Transmembrane</keyword>
<keyword evidence="6" id="KW-1185">Reference proteome</keyword>
<dbReference type="AlphaFoldDB" id="K4LI75"/>
<organism evidence="5 6">
    <name type="scientific">Thermacetogenium phaeum (strain ATCC BAA-254 / DSM 26808 / PB)</name>
    <dbReference type="NCBI Taxonomy" id="1089553"/>
    <lineage>
        <taxon>Bacteria</taxon>
        <taxon>Bacillati</taxon>
        <taxon>Bacillota</taxon>
        <taxon>Clostridia</taxon>
        <taxon>Thermoanaerobacterales</taxon>
        <taxon>Thermoanaerobacteraceae</taxon>
        <taxon>Thermacetogenium</taxon>
    </lineage>
</organism>
<feature type="transmembrane region" description="Helical" evidence="1">
    <location>
        <begin position="461"/>
        <end position="478"/>
    </location>
</feature>
<dbReference type="InterPro" id="IPR012337">
    <property type="entry name" value="RNaseH-like_sf"/>
</dbReference>
<dbReference type="EMBL" id="CP003732">
    <property type="protein sequence ID" value="AFV11399.1"/>
    <property type="molecule type" value="Genomic_DNA"/>
</dbReference>
<dbReference type="Pfam" id="PF14104">
    <property type="entry name" value="DUF4277"/>
    <property type="match status" value="1"/>
</dbReference>
<dbReference type="Pfam" id="PF01609">
    <property type="entry name" value="DDE_Tnp_1"/>
    <property type="match status" value="1"/>
</dbReference>
<dbReference type="RefSeq" id="WP_015050280.1">
    <property type="nucleotide sequence ID" value="NC_018870.1"/>
</dbReference>
<dbReference type="EMBL" id="CP003732">
    <property type="protein sequence ID" value="AFV12706.1"/>
    <property type="molecule type" value="Genomic_DNA"/>
</dbReference>
<gene>
    <name evidence="4" type="ordered locus">Tph_c11770</name>
    <name evidence="5" type="ordered locus">Tph_c25320</name>
</gene>
<feature type="domain" description="Transposase IS4-like" evidence="2">
    <location>
        <begin position="127"/>
        <end position="473"/>
    </location>
</feature>
<name>K4LI75_THEPS</name>
<protein>
    <submittedName>
        <fullName evidence="5">IS4-like transposase</fullName>
    </submittedName>
</protein>
<reference evidence="5 6" key="1">
    <citation type="journal article" date="2012" name="BMC Genomics">
        <title>Genome-guided analysis of physiological and morphological traits of the fermentative acetate oxidizer Thermacetogenium phaeum.</title>
        <authorList>
            <person name="Oehler D."/>
            <person name="Poehlein A."/>
            <person name="Leimbach A."/>
            <person name="Muller N."/>
            <person name="Daniel R."/>
            <person name="Gottschalk G."/>
            <person name="Schink B."/>
        </authorList>
    </citation>
    <scope>NUCLEOTIDE SEQUENCE [LARGE SCALE GENOMIC DNA]</scope>
    <source>
        <strain evidence="6">ATCC BAA-254 / DSM 26808 / PB</strain>
        <strain evidence="5">DSM 12270</strain>
    </source>
</reference>
<dbReference type="KEGG" id="tpz:Tph_c11770"/>
<sequence length="566" mass="64773">MRSLIPKFKILNAGAAPLVAAFCREIKLRDIIDEMVTWDPKQCRLSPGTLIEALVINVLTARKPLYRVEEFYREMNLSVLFGEGITADAFNDDALGRALTKLAKAHPNRVYLALALSAIKVHRIETRVVHADTTSISVAGEYDWEDEDNHLLDITYGYSKDRRPDLKQFLYGLITTGEGIPIFGEMRDGNMSDKKWNKEVLDRLQAMLPCDSGKRIYVADSALVTNDNLDLLFEKKIPFISRLPETFSISAELKDWAWSENRWQHLGSLVQKKDAAVYRIQQAVRELNGHTYRFIVVHSSSLDKKKEKSIKKMIETRKSELLSACDELAKRKFFCEADAKKELEIFLAKHASPLFELKTEIKEEQVIKRRVGRPRKGEPVNYQTYYRVVPSLVSVNEEFVKELKAKAATFVLITNILDDKELSPADVLREYKNQTAVELSFRFLKNPVYVDGIYVKNPERVVAIGYVFLMALLIYALLQRRVRRNLAKESKPLAIPGKRKSFSPTGTMLLEMLKPLTIATIETDSGFIHQVPENQWTEDIRRLLHLAGFSEEIYCGTNYGRSPYAN</sequence>
<dbReference type="PANTHER" id="PTHR34614">
    <property type="match status" value="1"/>
</dbReference>
<dbReference type="GO" id="GO:0004803">
    <property type="term" value="F:transposase activity"/>
    <property type="evidence" value="ECO:0007669"/>
    <property type="project" value="InterPro"/>
</dbReference>
<evidence type="ECO:0000256" key="1">
    <source>
        <dbReference type="SAM" id="Phobius"/>
    </source>
</evidence>
<evidence type="ECO:0000313" key="5">
    <source>
        <dbReference type="EMBL" id="AFV12706.1"/>
    </source>
</evidence>
<proteinExistence type="predicted"/>
<dbReference type="HOGENOM" id="CLU_034349_3_0_9"/>
<dbReference type="PANTHER" id="PTHR34614:SF2">
    <property type="entry name" value="TRANSPOSASE IS4-LIKE DOMAIN-CONTAINING PROTEIN"/>
    <property type="match status" value="1"/>
</dbReference>
<evidence type="ECO:0000313" key="4">
    <source>
        <dbReference type="EMBL" id="AFV11399.1"/>
    </source>
</evidence>
<dbReference type="STRING" id="1089553.Tph_c11770"/>
<dbReference type="Proteomes" id="UP000000467">
    <property type="component" value="Chromosome"/>
</dbReference>
<dbReference type="SUPFAM" id="SSF53098">
    <property type="entry name" value="Ribonuclease H-like"/>
    <property type="match status" value="1"/>
</dbReference>
<dbReference type="GO" id="GO:0003677">
    <property type="term" value="F:DNA binding"/>
    <property type="evidence" value="ECO:0007669"/>
    <property type="project" value="InterPro"/>
</dbReference>
<dbReference type="InterPro" id="IPR025457">
    <property type="entry name" value="DUF4277"/>
</dbReference>